<dbReference type="InterPro" id="IPR029063">
    <property type="entry name" value="SAM-dependent_MTases_sf"/>
</dbReference>
<organism evidence="1">
    <name type="scientific">marine metagenome</name>
    <dbReference type="NCBI Taxonomy" id="408172"/>
    <lineage>
        <taxon>unclassified sequences</taxon>
        <taxon>metagenomes</taxon>
        <taxon>ecological metagenomes</taxon>
    </lineage>
</organism>
<dbReference type="Gene3D" id="3.40.50.150">
    <property type="entry name" value="Vaccinia Virus protein VP39"/>
    <property type="match status" value="1"/>
</dbReference>
<proteinExistence type="predicted"/>
<sequence length="203" mass="23123">MKSATRVFNEWVIKNKDDGMQKTHSPAVMDMLQYSLSRLHTAFSFIDAGCGNGWVVRYMNTQPMCTNAIGVDGATEMINKAKRLDTKGRYILSDLLDYQPSKKVALVHSMEVFYYFADPSILVDHVKDNWIETKGRLIIGVDYYKENEGCHNWSENVGTPMKMLSRKDWVDIFHSSGLSNIRHWLSCPNNDFQGTLVITGTVT</sequence>
<evidence type="ECO:0008006" key="2">
    <source>
        <dbReference type="Google" id="ProtNLM"/>
    </source>
</evidence>
<dbReference type="SUPFAM" id="SSF53335">
    <property type="entry name" value="S-adenosyl-L-methionine-dependent methyltransferases"/>
    <property type="match status" value="1"/>
</dbReference>
<evidence type="ECO:0000313" key="1">
    <source>
        <dbReference type="EMBL" id="SVB14965.1"/>
    </source>
</evidence>
<dbReference type="Pfam" id="PF13489">
    <property type="entry name" value="Methyltransf_23"/>
    <property type="match status" value="1"/>
</dbReference>
<dbReference type="AlphaFoldDB" id="A0A382BME9"/>
<name>A0A382BME9_9ZZZZ</name>
<dbReference type="EMBL" id="UINC01030483">
    <property type="protein sequence ID" value="SVB14965.1"/>
    <property type="molecule type" value="Genomic_DNA"/>
</dbReference>
<protein>
    <recommendedName>
        <fullName evidence="2">Nodulation protein S NodS</fullName>
    </recommendedName>
</protein>
<reference evidence="1" key="1">
    <citation type="submission" date="2018-05" db="EMBL/GenBank/DDBJ databases">
        <authorList>
            <person name="Lanie J.A."/>
            <person name="Ng W.-L."/>
            <person name="Kazmierczak K.M."/>
            <person name="Andrzejewski T.M."/>
            <person name="Davidsen T.M."/>
            <person name="Wayne K.J."/>
            <person name="Tettelin H."/>
            <person name="Glass J.I."/>
            <person name="Rusch D."/>
            <person name="Podicherti R."/>
            <person name="Tsui H.-C.T."/>
            <person name="Winkler M.E."/>
        </authorList>
    </citation>
    <scope>NUCLEOTIDE SEQUENCE</scope>
</reference>
<gene>
    <name evidence="1" type="ORF">METZ01_LOCUS167819</name>
</gene>
<accession>A0A382BME9</accession>